<dbReference type="PROSITE" id="PS00211">
    <property type="entry name" value="ABC_TRANSPORTER_1"/>
    <property type="match status" value="1"/>
</dbReference>
<dbReference type="InterPro" id="IPR008995">
    <property type="entry name" value="Mo/tungstate-bd_C_term_dom"/>
</dbReference>
<dbReference type="FunFam" id="3.40.50.300:FF:000042">
    <property type="entry name" value="Maltose/maltodextrin ABC transporter, ATP-binding protein"/>
    <property type="match status" value="1"/>
</dbReference>
<dbReference type="PANTHER" id="PTHR42781:SF4">
    <property type="entry name" value="SPERMIDINE_PUTRESCINE IMPORT ATP-BINDING PROTEIN POTA"/>
    <property type="match status" value="1"/>
</dbReference>
<organism evidence="5 6">
    <name type="scientific">Microbacterium esteraromaticum</name>
    <dbReference type="NCBI Taxonomy" id="57043"/>
    <lineage>
        <taxon>Bacteria</taxon>
        <taxon>Bacillati</taxon>
        <taxon>Actinomycetota</taxon>
        <taxon>Actinomycetes</taxon>
        <taxon>Micrococcales</taxon>
        <taxon>Microbacteriaceae</taxon>
        <taxon>Microbacterium</taxon>
    </lineage>
</organism>
<feature type="domain" description="ABC transporter" evidence="4">
    <location>
        <begin position="4"/>
        <end position="235"/>
    </location>
</feature>
<keyword evidence="1" id="KW-0813">Transport</keyword>
<dbReference type="InterPro" id="IPR003439">
    <property type="entry name" value="ABC_transporter-like_ATP-bd"/>
</dbReference>
<dbReference type="InterPro" id="IPR003593">
    <property type="entry name" value="AAA+_ATPase"/>
</dbReference>
<dbReference type="Gene3D" id="2.40.50.100">
    <property type="match status" value="1"/>
</dbReference>
<dbReference type="Pfam" id="PF00005">
    <property type="entry name" value="ABC_tran"/>
    <property type="match status" value="1"/>
</dbReference>
<dbReference type="PANTHER" id="PTHR42781">
    <property type="entry name" value="SPERMIDINE/PUTRESCINE IMPORT ATP-BINDING PROTEIN POTA"/>
    <property type="match status" value="1"/>
</dbReference>
<evidence type="ECO:0000313" key="5">
    <source>
        <dbReference type="EMBL" id="QMU96680.1"/>
    </source>
</evidence>
<dbReference type="GO" id="GO:0043190">
    <property type="term" value="C:ATP-binding cassette (ABC) transporter complex"/>
    <property type="evidence" value="ECO:0007669"/>
    <property type="project" value="InterPro"/>
</dbReference>
<evidence type="ECO:0000256" key="3">
    <source>
        <dbReference type="ARBA" id="ARBA00022840"/>
    </source>
</evidence>
<keyword evidence="3 5" id="KW-0067">ATP-binding</keyword>
<dbReference type="SUPFAM" id="SSF52540">
    <property type="entry name" value="P-loop containing nucleoside triphosphate hydrolases"/>
    <property type="match status" value="1"/>
</dbReference>
<dbReference type="InterPro" id="IPR017871">
    <property type="entry name" value="ABC_transporter-like_CS"/>
</dbReference>
<dbReference type="GO" id="GO:0016887">
    <property type="term" value="F:ATP hydrolysis activity"/>
    <property type="evidence" value="ECO:0007669"/>
    <property type="project" value="InterPro"/>
</dbReference>
<dbReference type="EMBL" id="CP043732">
    <property type="protein sequence ID" value="QMU96680.1"/>
    <property type="molecule type" value="Genomic_DNA"/>
</dbReference>
<proteinExistence type="predicted"/>
<dbReference type="InterPro" id="IPR013611">
    <property type="entry name" value="Transp-assoc_OB_typ2"/>
</dbReference>
<sequence>MVSVTLHQLRKSFARSGTVVDGIDLTIADGEFFTLLGPSGCGKSTTLRMIAGFEEPDSGTIHFDDRDVTYAPANKRDVGLVFQNYALFPHMSVTRNVGFGLDVRKVQKAEAERRIRDVLAQVGLAAQAGARVDELSGGQQQRVALARALVFRPQLLLLDEPMSNLDAKLRLEMRGALRDLHAETGITSVYVTHDQAEALAMSTRIAVMNTAMVHQVGTPDEVYSRPRTAFVAGFLGRNNLLDATVRRVDGRRAALELTDGSILEVLVDNAAPGVSFEPGSALVATVRAESVRPAASDETQNVVSGTVADVDFVGYSLSCELDTPVGRIKVDLTGTHTRPQRGDALRVVLPAESAYCVPAEQR</sequence>
<evidence type="ECO:0000256" key="1">
    <source>
        <dbReference type="ARBA" id="ARBA00022448"/>
    </source>
</evidence>
<dbReference type="InterPro" id="IPR027417">
    <property type="entry name" value="P-loop_NTPase"/>
</dbReference>
<dbReference type="Gene3D" id="3.40.50.300">
    <property type="entry name" value="P-loop containing nucleotide triphosphate hydrolases"/>
    <property type="match status" value="1"/>
</dbReference>
<dbReference type="Proteomes" id="UP000515708">
    <property type="component" value="Chromosome"/>
</dbReference>
<name>A0A7D8A7R0_9MICO</name>
<protein>
    <submittedName>
        <fullName evidence="5">ABC transporter ATP-binding protein</fullName>
    </submittedName>
</protein>
<evidence type="ECO:0000256" key="2">
    <source>
        <dbReference type="ARBA" id="ARBA00022741"/>
    </source>
</evidence>
<dbReference type="RefSeq" id="WP_182255365.1">
    <property type="nucleotide sequence ID" value="NZ_CP043732.1"/>
</dbReference>
<dbReference type="SMART" id="SM00382">
    <property type="entry name" value="AAA"/>
    <property type="match status" value="1"/>
</dbReference>
<gene>
    <name evidence="5" type="ORF">FVO59_05215</name>
</gene>
<dbReference type="PROSITE" id="PS50893">
    <property type="entry name" value="ABC_TRANSPORTER_2"/>
    <property type="match status" value="1"/>
</dbReference>
<dbReference type="AlphaFoldDB" id="A0A7D8A7R0"/>
<reference evidence="5 6" key="1">
    <citation type="journal article" date="2020" name="Front. Microbiol.">
        <title>Design of Bacterial Strain-Specific qPCR Assays Using NGS Data and Publicly Available Resources and Its Application to Track Biocontrol Strains.</title>
        <authorList>
            <person name="Hernandez I."/>
            <person name="Sant C."/>
            <person name="Martinez R."/>
            <person name="Fernandez C."/>
        </authorList>
    </citation>
    <scope>NUCLEOTIDE SEQUENCE [LARGE SCALE GENOMIC DNA]</scope>
    <source>
        <strain evidence="5 6">B24</strain>
    </source>
</reference>
<dbReference type="GO" id="GO:0005524">
    <property type="term" value="F:ATP binding"/>
    <property type="evidence" value="ECO:0007669"/>
    <property type="project" value="UniProtKB-KW"/>
</dbReference>
<evidence type="ECO:0000259" key="4">
    <source>
        <dbReference type="PROSITE" id="PS50893"/>
    </source>
</evidence>
<accession>A0A7D8A7R0</accession>
<dbReference type="Pfam" id="PF08402">
    <property type="entry name" value="TOBE_2"/>
    <property type="match status" value="1"/>
</dbReference>
<dbReference type="SUPFAM" id="SSF50331">
    <property type="entry name" value="MOP-like"/>
    <property type="match status" value="1"/>
</dbReference>
<evidence type="ECO:0000313" key="6">
    <source>
        <dbReference type="Proteomes" id="UP000515708"/>
    </source>
</evidence>
<dbReference type="GO" id="GO:0140359">
    <property type="term" value="F:ABC-type transporter activity"/>
    <property type="evidence" value="ECO:0007669"/>
    <property type="project" value="UniProtKB-ARBA"/>
</dbReference>
<dbReference type="InterPro" id="IPR050093">
    <property type="entry name" value="ABC_SmlMolc_Importer"/>
</dbReference>
<keyword evidence="2" id="KW-0547">Nucleotide-binding</keyword>